<dbReference type="HOGENOM" id="CLU_007380_1_0_1"/>
<evidence type="ECO:0000256" key="1">
    <source>
        <dbReference type="ARBA" id="ARBA00004648"/>
    </source>
</evidence>
<evidence type="ECO:0000313" key="16">
    <source>
        <dbReference type="EnsemblProtists" id="EOD07064"/>
    </source>
</evidence>
<feature type="domain" description="Glycosyl hydrolase family 63 C-terminal" evidence="14">
    <location>
        <begin position="425"/>
        <end position="535"/>
    </location>
</feature>
<accession>A0A0D3I729</accession>
<dbReference type="EnsemblProtists" id="EOD07064">
    <property type="protein sequence ID" value="EOD07064"/>
    <property type="gene ID" value="EMIHUDRAFT_198328"/>
</dbReference>
<name>A0A0D3I729_EMIH1</name>
<evidence type="ECO:0000256" key="13">
    <source>
        <dbReference type="SAM" id="MobiDB-lite"/>
    </source>
</evidence>
<dbReference type="GO" id="GO:0009311">
    <property type="term" value="P:oligosaccharide metabolic process"/>
    <property type="evidence" value="ECO:0007669"/>
    <property type="project" value="UniProtKB-UniRule"/>
</dbReference>
<dbReference type="Pfam" id="PF03200">
    <property type="entry name" value="Glyco_hydro_63"/>
    <property type="match status" value="3"/>
</dbReference>
<evidence type="ECO:0000256" key="12">
    <source>
        <dbReference type="RuleBase" id="RU368089"/>
    </source>
</evidence>
<dbReference type="PANTHER" id="PTHR10412:SF11">
    <property type="entry name" value="MANNOSYL-OLIGOSACCHARIDE GLUCOSIDASE"/>
    <property type="match status" value="1"/>
</dbReference>
<dbReference type="STRING" id="2903.R1DE86"/>
<organism evidence="16 17">
    <name type="scientific">Emiliania huxleyi (strain CCMP1516)</name>
    <dbReference type="NCBI Taxonomy" id="280463"/>
    <lineage>
        <taxon>Eukaryota</taxon>
        <taxon>Haptista</taxon>
        <taxon>Haptophyta</taxon>
        <taxon>Prymnesiophyceae</taxon>
        <taxon>Isochrysidales</taxon>
        <taxon>Noelaerhabdaceae</taxon>
        <taxon>Emiliania</taxon>
    </lineage>
</organism>
<feature type="domain" description="Glycosyl hydrolase family 63 C-terminal" evidence="14">
    <location>
        <begin position="256"/>
        <end position="424"/>
    </location>
</feature>
<protein>
    <recommendedName>
        <fullName evidence="11 12">Mannosyl-oligosaccharide glucosidase</fullName>
        <ecNumber evidence="11 12">3.2.1.106</ecNumber>
    </recommendedName>
</protein>
<comment type="function">
    <text evidence="12">Cleaves the distal alpha 1,2-linked glucose residue from the Glc(3)Man(9)GlcNAc(2) oligosaccharide precursor.</text>
</comment>
<dbReference type="GeneID" id="17253388"/>
<evidence type="ECO:0000256" key="10">
    <source>
        <dbReference type="ARBA" id="ARBA00023295"/>
    </source>
</evidence>
<dbReference type="PaxDb" id="2903-EOD07064"/>
<feature type="domain" description="Glycosyl hydrolase family 63 C-terminal" evidence="14">
    <location>
        <begin position="592"/>
        <end position="745"/>
    </location>
</feature>
<dbReference type="SUPFAM" id="SSF48208">
    <property type="entry name" value="Six-hairpin glycosidases"/>
    <property type="match status" value="1"/>
</dbReference>
<dbReference type="Gene3D" id="1.50.10.10">
    <property type="match status" value="1"/>
</dbReference>
<feature type="region of interest" description="Disordered" evidence="13">
    <location>
        <begin position="47"/>
        <end position="66"/>
    </location>
</feature>
<evidence type="ECO:0000256" key="2">
    <source>
        <dbReference type="ARBA" id="ARBA00010833"/>
    </source>
</evidence>
<feature type="compositionally biased region" description="Polar residues" evidence="13">
    <location>
        <begin position="49"/>
        <end position="62"/>
    </location>
</feature>
<evidence type="ECO:0000256" key="11">
    <source>
        <dbReference type="ARBA" id="ARBA00038888"/>
    </source>
</evidence>
<dbReference type="eggNOG" id="KOG2161">
    <property type="taxonomic scope" value="Eukaryota"/>
</dbReference>
<evidence type="ECO:0000259" key="14">
    <source>
        <dbReference type="Pfam" id="PF03200"/>
    </source>
</evidence>
<keyword evidence="3" id="KW-0812">Transmembrane</keyword>
<dbReference type="InterPro" id="IPR031335">
    <property type="entry name" value="Glyco_hydro_63_C"/>
</dbReference>
<dbReference type="Proteomes" id="UP000013827">
    <property type="component" value="Unassembled WGS sequence"/>
</dbReference>
<keyword evidence="5 12" id="KW-0256">Endoplasmic reticulum</keyword>
<sequence>MPPKHASRPPASRQAQRWAKDLKLIGAAAALVAAFLLGSAFLSPRSHRVSSSAPKRPQSASPPTAPVPIALAGGTLSRFTAEHNASLLWGTYRPGVYFGMRSRTAPTALVAGLMWTRARPDGGVDATTLRHQCEQDGLERYGFTAHDGRGFGSQPIVDRANGVHLTTTFPIAGAAPKQHLFLYLSLDTEFAPRLSRGAALGKLEVLSFQPEEGVHVGGQVEEVGRFSLLAAARTQGGDPLPLRAWGSAARHHSHLNVAELIRSRTDAFHARLASTFGLDEQREGGALRLGGSPLGEREKGFAAAALAAQLGSLGFFYGKTVVAPPPGSFSPPPPPQETEAAPLFAVVPSRPFFPRGFLWDDGFHSLVVGEWDGPLADDIAAHWLGLMHEDGWIPREQILGAEAAARVPAEFLPQRRLHANPPTLAGSRPHTYRWRGRDKSDGRLNAMTLASGLDDYPRATVPGEGERHLDLLCWLAFFSRFLAQLSERTGDGGEAARYREEHRAQLASLEQHHWSPGLRAYCDWGRHANAGRFVQLVVVKCGTADGGSAVEHTVSDPERPDCPRSHPRFLFPLGDGKGGLLTRAKLQPRGLKDQHVEHLGYVSLFPLLLRLLPPDSPSLPHVLDLLRDPDRLWSPHGLRSLSKADAMWYGRENAPGDAPYWRGPIWVNLNYLCLAALRHYAQAAGPQKERSAALYAELREALVGTMVSEWERTGYFWEQYDPDTGRGQRTHPFNGWSSLGLLALAEVY</sequence>
<evidence type="ECO:0000256" key="5">
    <source>
        <dbReference type="ARBA" id="ARBA00022824"/>
    </source>
</evidence>
<comment type="subcellular location">
    <subcellularLocation>
        <location evidence="1 12">Endoplasmic reticulum membrane</location>
        <topology evidence="1 12">Single-pass type II membrane protein</topology>
    </subcellularLocation>
</comment>
<evidence type="ECO:0000256" key="6">
    <source>
        <dbReference type="ARBA" id="ARBA00022968"/>
    </source>
</evidence>
<dbReference type="GO" id="GO:0004573">
    <property type="term" value="F:Glc3Man9GlcNAc2 oligosaccharide glucosidase activity"/>
    <property type="evidence" value="ECO:0007669"/>
    <property type="project" value="UniProtKB-UniRule"/>
</dbReference>
<keyword evidence="9" id="KW-0325">Glycoprotein</keyword>
<keyword evidence="10 12" id="KW-0326">Glycosidase</keyword>
<keyword evidence="7" id="KW-1133">Transmembrane helix</keyword>
<keyword evidence="17" id="KW-1185">Reference proteome</keyword>
<proteinExistence type="inferred from homology"/>
<keyword evidence="4 12" id="KW-0378">Hydrolase</keyword>
<dbReference type="InterPro" id="IPR012341">
    <property type="entry name" value="6hp_glycosidase-like_sf"/>
</dbReference>
<reference evidence="16" key="2">
    <citation type="submission" date="2024-10" db="UniProtKB">
        <authorList>
            <consortium name="EnsemblProtists"/>
        </authorList>
    </citation>
    <scope>IDENTIFICATION</scope>
</reference>
<evidence type="ECO:0000256" key="9">
    <source>
        <dbReference type="ARBA" id="ARBA00023180"/>
    </source>
</evidence>
<dbReference type="RefSeq" id="XP_005759493.1">
    <property type="nucleotide sequence ID" value="XM_005759436.1"/>
</dbReference>
<evidence type="ECO:0000256" key="4">
    <source>
        <dbReference type="ARBA" id="ARBA00022801"/>
    </source>
</evidence>
<dbReference type="InterPro" id="IPR004888">
    <property type="entry name" value="Glycoside_hydrolase_63"/>
</dbReference>
<dbReference type="Pfam" id="PF16923">
    <property type="entry name" value="Glyco_hydro_63N"/>
    <property type="match status" value="1"/>
</dbReference>
<keyword evidence="8" id="KW-0472">Membrane</keyword>
<dbReference type="AlphaFoldDB" id="A0A0D3I729"/>
<dbReference type="GO" id="GO:0006487">
    <property type="term" value="P:protein N-linked glycosylation"/>
    <property type="evidence" value="ECO:0007669"/>
    <property type="project" value="UniProtKB-UniRule"/>
</dbReference>
<dbReference type="PANTHER" id="PTHR10412">
    <property type="entry name" value="MANNOSYL-OLIGOSACCHARIDE GLUCOSIDASE"/>
    <property type="match status" value="1"/>
</dbReference>
<reference evidence="17" key="1">
    <citation type="journal article" date="2013" name="Nature">
        <title>Pan genome of the phytoplankton Emiliania underpins its global distribution.</title>
        <authorList>
            <person name="Read B.A."/>
            <person name="Kegel J."/>
            <person name="Klute M.J."/>
            <person name="Kuo A."/>
            <person name="Lefebvre S.C."/>
            <person name="Maumus F."/>
            <person name="Mayer C."/>
            <person name="Miller J."/>
            <person name="Monier A."/>
            <person name="Salamov A."/>
            <person name="Young J."/>
            <person name="Aguilar M."/>
            <person name="Claverie J.M."/>
            <person name="Frickenhaus S."/>
            <person name="Gonzalez K."/>
            <person name="Herman E.K."/>
            <person name="Lin Y.C."/>
            <person name="Napier J."/>
            <person name="Ogata H."/>
            <person name="Sarno A.F."/>
            <person name="Shmutz J."/>
            <person name="Schroeder D."/>
            <person name="de Vargas C."/>
            <person name="Verret F."/>
            <person name="von Dassow P."/>
            <person name="Valentin K."/>
            <person name="Van de Peer Y."/>
            <person name="Wheeler G."/>
            <person name="Dacks J.B."/>
            <person name="Delwiche C.F."/>
            <person name="Dyhrman S.T."/>
            <person name="Glockner G."/>
            <person name="John U."/>
            <person name="Richards T."/>
            <person name="Worden A.Z."/>
            <person name="Zhang X."/>
            <person name="Grigoriev I.V."/>
            <person name="Allen A.E."/>
            <person name="Bidle K."/>
            <person name="Borodovsky M."/>
            <person name="Bowler C."/>
            <person name="Brownlee C."/>
            <person name="Cock J.M."/>
            <person name="Elias M."/>
            <person name="Gladyshev V.N."/>
            <person name="Groth M."/>
            <person name="Guda C."/>
            <person name="Hadaegh A."/>
            <person name="Iglesias-Rodriguez M.D."/>
            <person name="Jenkins J."/>
            <person name="Jones B.M."/>
            <person name="Lawson T."/>
            <person name="Leese F."/>
            <person name="Lindquist E."/>
            <person name="Lobanov A."/>
            <person name="Lomsadze A."/>
            <person name="Malik S.B."/>
            <person name="Marsh M.E."/>
            <person name="Mackinder L."/>
            <person name="Mock T."/>
            <person name="Mueller-Roeber B."/>
            <person name="Pagarete A."/>
            <person name="Parker M."/>
            <person name="Probert I."/>
            <person name="Quesneville H."/>
            <person name="Raines C."/>
            <person name="Rensing S.A."/>
            <person name="Riano-Pachon D.M."/>
            <person name="Richier S."/>
            <person name="Rokitta S."/>
            <person name="Shiraiwa Y."/>
            <person name="Soanes D.M."/>
            <person name="van der Giezen M."/>
            <person name="Wahlund T.M."/>
            <person name="Williams B."/>
            <person name="Wilson W."/>
            <person name="Wolfe G."/>
            <person name="Wurch L.L."/>
        </authorList>
    </citation>
    <scope>NUCLEOTIDE SEQUENCE</scope>
</reference>
<comment type="similarity">
    <text evidence="2 12">Belongs to the glycosyl hydrolase 63 family.</text>
</comment>
<evidence type="ECO:0000256" key="8">
    <source>
        <dbReference type="ARBA" id="ARBA00023136"/>
    </source>
</evidence>
<dbReference type="InterPro" id="IPR031631">
    <property type="entry name" value="Glyco_hydro_63N"/>
</dbReference>
<keyword evidence="6" id="KW-0735">Signal-anchor</keyword>
<dbReference type="InterPro" id="IPR038518">
    <property type="entry name" value="Glyco_hydro_63N_sf"/>
</dbReference>
<dbReference type="EC" id="3.2.1.106" evidence="11 12"/>
<dbReference type="Gene3D" id="2.70.98.110">
    <property type="entry name" value="Glycosyl hydrolase family 63, N-terminal domain"/>
    <property type="match status" value="1"/>
</dbReference>
<evidence type="ECO:0000313" key="17">
    <source>
        <dbReference type="Proteomes" id="UP000013827"/>
    </source>
</evidence>
<comment type="catalytic activity">
    <reaction evidence="12">
        <text>N(4)-(alpha-D-Glc-(1-&gt;2)-alpha-D-Glc-(1-&gt;3)-alpha-D-Glc-(1-&gt;3)-alpha-D-Man-(1-&gt;2)-alpha-D-Man-(1-&gt;2)-alpha-D-Man-(1-&gt;3)-[alpha-D-Man-(1-&gt;2)-alpha-D-Man-(1-&gt;3)-[alpha-D-Man-(1-&gt;2)-alpha-D-Man-(1-&gt;6)]-alpha-D-Man-(1-&gt;6)]-beta-D-Man-(1-&gt;4)-beta-D-GlcNAc-(1-&gt;4)-beta-D-GlcNAc)-L-asparaginyl-[protein] + H2O = N(4)-(alpha-D-Glc-(1-&gt;3)-alpha-D-Glc-(1-&gt;3)-alpha-D-Man-(1-&gt;2)-alpha-D-Man-(1-&gt;2)-alpha-D-Man-(1-&gt;3)-[alpha-D-Man-(1-&gt;2)-alpha-D-Man-(1-&gt;3)-[alpha-D-Man-(1-&gt;2)-alpha-D-Man-(1-&gt;6)]-alpha-D-Man-(1-&gt;6)]-beta-D-Man-(1-&gt;4)-beta-D-GlcNAc-(1-&gt;4)-beta-D-GlcNAc)-L-asparaginyl-[protein] + beta-D-glucose</text>
        <dbReference type="Rhea" id="RHEA:55988"/>
        <dbReference type="Rhea" id="RHEA-COMP:12806"/>
        <dbReference type="Rhea" id="RHEA-COMP:14355"/>
        <dbReference type="ChEBI" id="CHEBI:15377"/>
        <dbReference type="ChEBI" id="CHEBI:15903"/>
        <dbReference type="ChEBI" id="CHEBI:59082"/>
        <dbReference type="ChEBI" id="CHEBI:132537"/>
        <dbReference type="EC" id="3.2.1.106"/>
    </reaction>
</comment>
<dbReference type="InterPro" id="IPR008928">
    <property type="entry name" value="6-hairpin_glycosidase_sf"/>
</dbReference>
<feature type="domain" description="Glycosyl hydrolase family 63 N-terminal" evidence="15">
    <location>
        <begin position="86"/>
        <end position="169"/>
    </location>
</feature>
<evidence type="ECO:0000259" key="15">
    <source>
        <dbReference type="Pfam" id="PF16923"/>
    </source>
</evidence>
<dbReference type="KEGG" id="ehx:EMIHUDRAFT_198328"/>
<dbReference type="GO" id="GO:0005789">
    <property type="term" value="C:endoplasmic reticulum membrane"/>
    <property type="evidence" value="ECO:0007669"/>
    <property type="project" value="UniProtKB-SubCell"/>
</dbReference>
<evidence type="ECO:0000256" key="3">
    <source>
        <dbReference type="ARBA" id="ARBA00022692"/>
    </source>
</evidence>
<dbReference type="OMA" id="FNWYNTT"/>
<evidence type="ECO:0000256" key="7">
    <source>
        <dbReference type="ARBA" id="ARBA00022989"/>
    </source>
</evidence>